<protein>
    <recommendedName>
        <fullName evidence="23">Protein-lysine methyltransferase METTL21C</fullName>
    </recommendedName>
    <alternativeName>
        <fullName evidence="24">Methyltransferase-like protein 21C</fullName>
    </alternativeName>
</protein>
<comment type="catalytic activity">
    <reaction evidence="16">
        <text>L-seryl-[EGF-like domain protein] + UDP-alpha-D-xylose = 3-O-(beta-D-xylosyl)-L-seryl-[EGF-like domain protein] + UDP + H(+)</text>
        <dbReference type="Rhea" id="RHEA:62016"/>
        <dbReference type="Rhea" id="RHEA-COMP:16010"/>
        <dbReference type="Rhea" id="RHEA-COMP:16011"/>
        <dbReference type="ChEBI" id="CHEBI:15378"/>
        <dbReference type="ChEBI" id="CHEBI:29999"/>
        <dbReference type="ChEBI" id="CHEBI:57632"/>
        <dbReference type="ChEBI" id="CHEBI:58223"/>
        <dbReference type="ChEBI" id="CHEBI:132085"/>
    </reaction>
</comment>
<evidence type="ECO:0000256" key="19">
    <source>
        <dbReference type="ARBA" id="ARBA00052410"/>
    </source>
</evidence>
<evidence type="ECO:0000256" key="12">
    <source>
        <dbReference type="ARBA" id="ARBA00023180"/>
    </source>
</evidence>
<dbReference type="GO" id="GO:0032259">
    <property type="term" value="P:methylation"/>
    <property type="evidence" value="ECO:0007669"/>
    <property type="project" value="UniProtKB-KW"/>
</dbReference>
<comment type="subcellular location">
    <subcellularLocation>
        <location evidence="2">Cytoplasm</location>
    </subcellularLocation>
    <subcellularLocation>
        <location evidence="1">Nucleus</location>
    </subcellularLocation>
</comment>
<comment type="catalytic activity">
    <reaction evidence="17">
        <text>L-lysyl-[protein] + S-adenosyl-L-methionine = N(6)-methyl-L-lysyl-[protein] + S-adenosyl-L-homocysteine + H(+)</text>
        <dbReference type="Rhea" id="RHEA:51736"/>
        <dbReference type="Rhea" id="RHEA-COMP:9752"/>
        <dbReference type="Rhea" id="RHEA-COMP:13053"/>
        <dbReference type="ChEBI" id="CHEBI:15378"/>
        <dbReference type="ChEBI" id="CHEBI:29969"/>
        <dbReference type="ChEBI" id="CHEBI:57856"/>
        <dbReference type="ChEBI" id="CHEBI:59789"/>
        <dbReference type="ChEBI" id="CHEBI:61929"/>
    </reaction>
    <physiologicalReaction direction="left-to-right" evidence="17">
        <dbReference type="Rhea" id="RHEA:51737"/>
    </physiologicalReaction>
</comment>
<evidence type="ECO:0000313" key="29">
    <source>
        <dbReference type="EMBL" id="ELK14912.1"/>
    </source>
</evidence>
<evidence type="ECO:0000313" key="30">
    <source>
        <dbReference type="Proteomes" id="UP000010552"/>
    </source>
</evidence>
<dbReference type="InterPro" id="IPR013783">
    <property type="entry name" value="Ig-like_fold"/>
</dbReference>
<keyword evidence="9" id="KW-0949">S-adenosyl-L-methionine</keyword>
<comment type="subunit">
    <text evidence="22">Interacts with members of the heat shock protein 70 families; these proteins may possibly be methylation substrates for the enzyme.</text>
</comment>
<dbReference type="EMBL" id="KB030555">
    <property type="protein sequence ID" value="ELK14912.1"/>
    <property type="molecule type" value="Genomic_DNA"/>
</dbReference>
<dbReference type="SUPFAM" id="SSF53474">
    <property type="entry name" value="alpha/beta-Hydrolases"/>
    <property type="match status" value="1"/>
</dbReference>
<evidence type="ECO:0000256" key="18">
    <source>
        <dbReference type="ARBA" id="ARBA00049246"/>
    </source>
</evidence>
<dbReference type="SMART" id="SM00672">
    <property type="entry name" value="CAP10"/>
    <property type="match status" value="1"/>
</dbReference>
<dbReference type="STRING" id="9402.L5KU32"/>
<dbReference type="GO" id="GO:0046527">
    <property type="term" value="F:glucosyltransferase activity"/>
    <property type="evidence" value="ECO:0007669"/>
    <property type="project" value="TreeGrafter"/>
</dbReference>
<dbReference type="Pfam" id="PF00630">
    <property type="entry name" value="Filamin"/>
    <property type="match status" value="1"/>
</dbReference>
<dbReference type="CDD" id="cd02440">
    <property type="entry name" value="AdoMet_MTases"/>
    <property type="match status" value="1"/>
</dbReference>
<dbReference type="SUPFAM" id="SSF54197">
    <property type="entry name" value="HIT-like"/>
    <property type="match status" value="1"/>
</dbReference>
<keyword evidence="30" id="KW-1185">Reference proteome</keyword>
<evidence type="ECO:0000256" key="3">
    <source>
        <dbReference type="ARBA" id="ARBA00004922"/>
    </source>
</evidence>
<dbReference type="InterPro" id="IPR006598">
    <property type="entry name" value="CAP10"/>
</dbReference>
<dbReference type="Pfam" id="PF11969">
    <property type="entry name" value="DcpS_C"/>
    <property type="match status" value="1"/>
</dbReference>
<evidence type="ECO:0000256" key="4">
    <source>
        <dbReference type="ARBA" id="ARBA00006063"/>
    </source>
</evidence>
<evidence type="ECO:0000256" key="15">
    <source>
        <dbReference type="ARBA" id="ARBA00045447"/>
    </source>
</evidence>
<dbReference type="UniPathway" id="UPA00378"/>
<dbReference type="InterPro" id="IPR014756">
    <property type="entry name" value="Ig_E-set"/>
</dbReference>
<evidence type="ECO:0000256" key="14">
    <source>
        <dbReference type="ARBA" id="ARBA00038029"/>
    </source>
</evidence>
<keyword evidence="8" id="KW-0808">Transferase</keyword>
<evidence type="ECO:0000256" key="1">
    <source>
        <dbReference type="ARBA" id="ARBA00004123"/>
    </source>
</evidence>
<dbReference type="InterPro" id="IPR029063">
    <property type="entry name" value="SAM-dependent_MTases_sf"/>
</dbReference>
<dbReference type="Proteomes" id="UP000010552">
    <property type="component" value="Unassembled WGS sequence"/>
</dbReference>
<dbReference type="GO" id="GO:0016279">
    <property type="term" value="F:protein-lysine N-methyltransferase activity"/>
    <property type="evidence" value="ECO:0007669"/>
    <property type="project" value="UniProtKB-ARBA"/>
</dbReference>
<dbReference type="Pfam" id="PF10294">
    <property type="entry name" value="Methyltransf_16"/>
    <property type="match status" value="1"/>
</dbReference>
<feature type="compositionally biased region" description="Basic and acidic residues" evidence="26">
    <location>
        <begin position="774"/>
        <end position="787"/>
    </location>
</feature>
<evidence type="ECO:0000256" key="7">
    <source>
        <dbReference type="ARBA" id="ARBA00022676"/>
    </source>
</evidence>
<dbReference type="SUPFAM" id="SSF53335">
    <property type="entry name" value="S-adenosyl-L-methionine-dependent methyltransferases"/>
    <property type="match status" value="1"/>
</dbReference>
<dbReference type="InterPro" id="IPR017868">
    <property type="entry name" value="Filamin/ABP280_repeat-like"/>
</dbReference>
<evidence type="ECO:0000256" key="22">
    <source>
        <dbReference type="ARBA" id="ARBA00064070"/>
    </source>
</evidence>
<proteinExistence type="inferred from homology"/>
<comment type="function">
    <text evidence="15">Protein glucosyltransferase that catalyzes the transfer of glucose from UDP-glucose to a serine residue within the consensus sequence peptide C-X-N-T-X-G-S-F-X-C. Can also catalyze the transfer of xylose from UDP-xylose but less efficiently. Specifically targets extracellular EGF repeats of proteins such as NOTCH1, NOTCH3, FBN1, FBN2 and LTBP1. May regulate the transport of NOTCH1 and NOTCH3 to the plasma membrane and thereby the Notch signaling pathway.</text>
</comment>
<dbReference type="Gene3D" id="3.30.428.10">
    <property type="entry name" value="HIT-like"/>
    <property type="match status" value="1"/>
</dbReference>
<dbReference type="AlphaFoldDB" id="L5KU32"/>
<evidence type="ECO:0000256" key="13">
    <source>
        <dbReference type="ARBA" id="ARBA00023242"/>
    </source>
</evidence>
<dbReference type="Gene3D" id="3.40.50.150">
    <property type="entry name" value="Vaccinia Virus protein VP39"/>
    <property type="match status" value="1"/>
</dbReference>
<evidence type="ECO:0000256" key="9">
    <source>
        <dbReference type="ARBA" id="ARBA00022691"/>
    </source>
</evidence>
<dbReference type="Gene3D" id="3.30.2240.10">
    <property type="entry name" value="mRNA decapping enzyme DcpS N-terminal domain"/>
    <property type="match status" value="1"/>
</dbReference>
<evidence type="ECO:0000256" key="17">
    <source>
        <dbReference type="ARBA" id="ARBA00047738"/>
    </source>
</evidence>
<evidence type="ECO:0000256" key="20">
    <source>
        <dbReference type="ARBA" id="ARBA00052988"/>
    </source>
</evidence>
<dbReference type="InterPro" id="IPR001298">
    <property type="entry name" value="Filamin/ABP280_rpt"/>
</dbReference>
<keyword evidence="11" id="KW-0256">Endoplasmic reticulum</keyword>
<dbReference type="InParanoid" id="L5KU32"/>
<comment type="catalytic activity">
    <reaction evidence="19">
        <text>N(6),N(6)-dimethyl-L-lysyl-[protein] + S-adenosyl-L-methionine = N(6),N(6),N(6)-trimethyl-L-lysyl-[protein] + S-adenosyl-L-homocysteine + H(+)</text>
        <dbReference type="Rhea" id="RHEA:54200"/>
        <dbReference type="Rhea" id="RHEA-COMP:13826"/>
        <dbReference type="Rhea" id="RHEA-COMP:13827"/>
        <dbReference type="ChEBI" id="CHEBI:15378"/>
        <dbReference type="ChEBI" id="CHEBI:57856"/>
        <dbReference type="ChEBI" id="CHEBI:59789"/>
        <dbReference type="ChEBI" id="CHEBI:61961"/>
        <dbReference type="ChEBI" id="CHEBI:61976"/>
    </reaction>
</comment>
<accession>L5KU32</accession>
<dbReference type="InterPro" id="IPR051091">
    <property type="entry name" value="O-Glucosyltr/Glycosyltrsf_90"/>
</dbReference>
<comment type="function">
    <text evidence="21">Protein-lysine N-methyltransferase using S-adenosyl-L-methionine as methyl donor. Mono-di and trimethylates 'Lys-943' of AARS1.</text>
</comment>
<dbReference type="PROSITE" id="PS50194">
    <property type="entry name" value="FILAMIN_REPEAT"/>
    <property type="match status" value="1"/>
</dbReference>
<dbReference type="FunFam" id="2.60.40.10:FF:000419">
    <property type="entry name" value="KDEL (Lys-Asp-Glu-Leu) containing 1"/>
    <property type="match status" value="1"/>
</dbReference>
<feature type="chain" id="PRO_5003969519" description="Protein-lysine methyltransferase METTL21C" evidence="27">
    <location>
        <begin position="20"/>
        <end position="1012"/>
    </location>
</feature>
<dbReference type="InterPro" id="IPR029058">
    <property type="entry name" value="AB_hydrolase_fold"/>
</dbReference>
<evidence type="ECO:0000256" key="16">
    <source>
        <dbReference type="ARBA" id="ARBA00047553"/>
    </source>
</evidence>
<evidence type="ECO:0000256" key="5">
    <source>
        <dbReference type="ARBA" id="ARBA00022490"/>
    </source>
</evidence>
<keyword evidence="12" id="KW-0325">Glycoprotein</keyword>
<comment type="catalytic activity">
    <reaction evidence="18">
        <text>L-seryl-[EGF-like domain protein] + UDP-alpha-D-glucose = 3-O-(beta-D-glucosyl)-L-seryl-[EGF-like domain protein] + UDP + H(+)</text>
        <dbReference type="Rhea" id="RHEA:58116"/>
        <dbReference type="Rhea" id="RHEA-COMP:14610"/>
        <dbReference type="Rhea" id="RHEA-COMP:16010"/>
        <dbReference type="ChEBI" id="CHEBI:15378"/>
        <dbReference type="ChEBI" id="CHEBI:29999"/>
        <dbReference type="ChEBI" id="CHEBI:58223"/>
        <dbReference type="ChEBI" id="CHEBI:58885"/>
        <dbReference type="ChEBI" id="CHEBI:140576"/>
    </reaction>
</comment>
<feature type="signal peptide" evidence="27">
    <location>
        <begin position="1"/>
        <end position="19"/>
    </location>
</feature>
<evidence type="ECO:0000256" key="23">
    <source>
        <dbReference type="ARBA" id="ARBA00072724"/>
    </source>
</evidence>
<evidence type="ECO:0000256" key="27">
    <source>
        <dbReference type="SAM" id="SignalP"/>
    </source>
</evidence>
<dbReference type="InterPro" id="IPR036265">
    <property type="entry name" value="HIT-like_sf"/>
</dbReference>
<evidence type="ECO:0000256" key="26">
    <source>
        <dbReference type="SAM" id="MobiDB-lite"/>
    </source>
</evidence>
<reference evidence="30" key="1">
    <citation type="journal article" date="2013" name="Science">
        <title>Comparative analysis of bat genomes provides insight into the evolution of flight and immunity.</title>
        <authorList>
            <person name="Zhang G."/>
            <person name="Cowled C."/>
            <person name="Shi Z."/>
            <person name="Huang Z."/>
            <person name="Bishop-Lilly K.A."/>
            <person name="Fang X."/>
            <person name="Wynne J.W."/>
            <person name="Xiong Z."/>
            <person name="Baker M.L."/>
            <person name="Zhao W."/>
            <person name="Tachedjian M."/>
            <person name="Zhu Y."/>
            <person name="Zhou P."/>
            <person name="Jiang X."/>
            <person name="Ng J."/>
            <person name="Yang L."/>
            <person name="Wu L."/>
            <person name="Xiao J."/>
            <person name="Feng Y."/>
            <person name="Chen Y."/>
            <person name="Sun X."/>
            <person name="Zhang Y."/>
            <person name="Marsh G.A."/>
            <person name="Crameri G."/>
            <person name="Broder C.C."/>
            <person name="Frey K.G."/>
            <person name="Wang L.F."/>
            <person name="Wang J."/>
        </authorList>
    </citation>
    <scope>NUCLEOTIDE SEQUENCE [LARGE SCALE GENOMIC DNA]</scope>
</reference>
<evidence type="ECO:0000256" key="11">
    <source>
        <dbReference type="ARBA" id="ARBA00022824"/>
    </source>
</evidence>
<evidence type="ECO:0000256" key="24">
    <source>
        <dbReference type="ARBA" id="ARBA00075941"/>
    </source>
</evidence>
<dbReference type="PANTHER" id="PTHR12203:SF21">
    <property type="entry name" value="PROTEIN O-GLUCOSYLTRANSFERASE 2"/>
    <property type="match status" value="1"/>
</dbReference>
<comment type="similarity">
    <text evidence="14">Belongs to the methyltransferase superfamily. METTL21 family.</text>
</comment>
<feature type="region of interest" description="Disordered" evidence="26">
    <location>
        <begin position="758"/>
        <end position="799"/>
    </location>
</feature>
<dbReference type="Pfam" id="PF05686">
    <property type="entry name" value="Glyco_transf_90"/>
    <property type="match status" value="1"/>
</dbReference>
<evidence type="ECO:0000256" key="8">
    <source>
        <dbReference type="ARBA" id="ARBA00022679"/>
    </source>
</evidence>
<name>L5KU32_PTEAL</name>
<comment type="pathway">
    <text evidence="3">Protein modification; protein glycosylation.</text>
</comment>
<keyword evidence="13" id="KW-0539">Nucleus</keyword>
<dbReference type="eggNOG" id="KOG2458">
    <property type="taxonomic scope" value="Eukaryota"/>
</dbReference>
<gene>
    <name evidence="29" type="ORF">PAL_GLEAN10013744</name>
</gene>
<keyword evidence="6" id="KW-0489">Methyltransferase</keyword>
<dbReference type="GO" id="GO:0012505">
    <property type="term" value="C:endomembrane system"/>
    <property type="evidence" value="ECO:0007669"/>
    <property type="project" value="TreeGrafter"/>
</dbReference>
<feature type="repeat" description="Filamin" evidence="25">
    <location>
        <begin position="29"/>
        <end position="130"/>
    </location>
</feature>
<feature type="domain" description="Glycosyl transferase CAP10" evidence="28">
    <location>
        <begin position="226"/>
        <end position="470"/>
    </location>
</feature>
<comment type="catalytic activity">
    <reaction evidence="20">
        <text>N(6)-methyl-L-lysyl-[protein] + S-adenosyl-L-methionine = N(6),N(6)-dimethyl-L-lysyl-[protein] + S-adenosyl-L-homocysteine + H(+)</text>
        <dbReference type="Rhea" id="RHEA:54196"/>
        <dbReference type="Rhea" id="RHEA-COMP:13053"/>
        <dbReference type="Rhea" id="RHEA-COMP:13827"/>
        <dbReference type="ChEBI" id="CHEBI:15378"/>
        <dbReference type="ChEBI" id="CHEBI:57856"/>
        <dbReference type="ChEBI" id="CHEBI:59789"/>
        <dbReference type="ChEBI" id="CHEBI:61929"/>
        <dbReference type="ChEBI" id="CHEBI:61976"/>
    </reaction>
    <physiologicalReaction direction="left-to-right" evidence="20">
        <dbReference type="Rhea" id="RHEA:54197"/>
    </physiologicalReaction>
</comment>
<keyword evidence="5" id="KW-0963">Cytoplasm</keyword>
<dbReference type="PANTHER" id="PTHR12203">
    <property type="entry name" value="KDEL LYS-ASP-GLU-LEU CONTAINING - RELATED"/>
    <property type="match status" value="1"/>
</dbReference>
<dbReference type="SMART" id="SM00557">
    <property type="entry name" value="IG_FLMN"/>
    <property type="match status" value="1"/>
</dbReference>
<comment type="similarity">
    <text evidence="4">Belongs to the KDELC family.</text>
</comment>
<keyword evidence="10 27" id="KW-0732">Signal</keyword>
<dbReference type="FunFam" id="3.40.50.150:FF:000188">
    <property type="entry name" value="Protein-lysine methyltransferase METTL21C"/>
    <property type="match status" value="1"/>
</dbReference>
<evidence type="ECO:0000256" key="25">
    <source>
        <dbReference type="PROSITE-ProRule" id="PRU00087"/>
    </source>
</evidence>
<dbReference type="InterPro" id="IPR019410">
    <property type="entry name" value="Methyltransf_16"/>
</dbReference>
<organism evidence="29 30">
    <name type="scientific">Pteropus alecto</name>
    <name type="common">Black flying fox</name>
    <dbReference type="NCBI Taxonomy" id="9402"/>
    <lineage>
        <taxon>Eukaryota</taxon>
        <taxon>Metazoa</taxon>
        <taxon>Chordata</taxon>
        <taxon>Craniata</taxon>
        <taxon>Vertebrata</taxon>
        <taxon>Euteleostomi</taxon>
        <taxon>Mammalia</taxon>
        <taxon>Eutheria</taxon>
        <taxon>Laurasiatheria</taxon>
        <taxon>Chiroptera</taxon>
        <taxon>Yinpterochiroptera</taxon>
        <taxon>Pteropodoidea</taxon>
        <taxon>Pteropodidae</taxon>
        <taxon>Pteropodinae</taxon>
        <taxon>Pteropus</taxon>
    </lineage>
</organism>
<evidence type="ECO:0000256" key="2">
    <source>
        <dbReference type="ARBA" id="ARBA00004496"/>
    </source>
</evidence>
<sequence length="1012" mass="115608">MFSILVFYCFFLGAFPALAETGEGRRLCPEKSEIWGPGLKAAVVLPARYFYIQAVDTSGDKFRSSPGEKVFQIKITAPDEQFTRVGVQVLDRKDGSFIVRYRMYASYKNLKVEVKFQGQHVAKSPYILKGPVYHENCDCPLEDSAAWLQEMKCPETIAQIQRDLAHFPTVDPEKIAAEIPKRFGQRQSLCHYTLKDNKVYIKTHGEHVGFRIFMDAILLSLTRKVKMPDMEFFVNLGDWPLEKKKSNLHIHPIFSWCGSTDSKDIVMPTYDLTDSVLETMGRVSLDMMSVQANTGPPWESKNSTAVWRGRDSRKERLELVKLSRKHPELIDAAFTNFFFFKHDESLYGPIVKHISFFDFFKHKYQINIDGTVAAYRLPYLLVGDSVVLKQDSIYYEHFYNELQPWKHYIPVKSNLSDLLEKLKWAKDHDEEAKKIAKTGQEFARNNLMGDDIFCYYFKLFQEYASLQVSEPQIREGMKRVEPQSEDDLFPCTCLRKKSYLKTSGEYKLAGVFLGGRSMGSRAAASVMCHSEPDDADDFVRGLICISYPLHHPKQQHKLRDEDLFRIKDPVLFVSGSADEMCEKSSSLTWSGAHSSGLYRIAICHHQSITLLWDLTLEHLSLIRDIFQEGQEAILQCCQVKGYRFQVYLHYLPYYHLHMYFTALGFKAPVLEVERAHLLTEVIVNVECNLEHYQQFTLTFALRADALLLPTIGRITQKCGIGGEGKADGNMERTDGAGSICFWQRVLALVMDVCLSSEQQPGHLGKGPSSPDGWLETKEEETLQKDDTSGSPGDFNEKPSLHSLQKFVPTNYASYTQEYYLFAGKRIVIQESIESYGAVVWPGATALCQYLEEHPEELNLQDAKILEIGAGPGLVSIVASILGAQVTATDMPDVLGNLQYNLLRNTLNCTAHLPEVKELVWGEGLEQNFPKSTFYYDYILASDVVYHHYFLDKLLATMVYLCQPGTVMLWANKFRFSTDYEFLDKFKQVFDTTFLAEFPESSVKIFKGTLKWD</sequence>
<keyword evidence="7" id="KW-0328">Glycosyltransferase</keyword>
<dbReference type="GO" id="GO:0005737">
    <property type="term" value="C:cytoplasm"/>
    <property type="evidence" value="ECO:0007669"/>
    <property type="project" value="UniProtKB-SubCell"/>
</dbReference>
<evidence type="ECO:0000256" key="21">
    <source>
        <dbReference type="ARBA" id="ARBA00054678"/>
    </source>
</evidence>
<evidence type="ECO:0000256" key="6">
    <source>
        <dbReference type="ARBA" id="ARBA00022603"/>
    </source>
</evidence>
<dbReference type="GO" id="GO:0005634">
    <property type="term" value="C:nucleus"/>
    <property type="evidence" value="ECO:0007669"/>
    <property type="project" value="UniProtKB-SubCell"/>
</dbReference>
<evidence type="ECO:0000256" key="10">
    <source>
        <dbReference type="ARBA" id="ARBA00022729"/>
    </source>
</evidence>
<evidence type="ECO:0000259" key="28">
    <source>
        <dbReference type="SMART" id="SM00672"/>
    </source>
</evidence>
<dbReference type="SUPFAM" id="SSF81296">
    <property type="entry name" value="E set domains"/>
    <property type="match status" value="1"/>
</dbReference>
<dbReference type="Gene3D" id="2.60.40.10">
    <property type="entry name" value="Immunoglobulins"/>
    <property type="match status" value="1"/>
</dbReference>